<reference evidence="3" key="1">
    <citation type="submission" date="2022-07" db="EMBL/GenBank/DDBJ databases">
        <title>Genome Sequence of Physisporinus lineatus.</title>
        <authorList>
            <person name="Buettner E."/>
        </authorList>
    </citation>
    <scope>NUCLEOTIDE SEQUENCE</scope>
    <source>
        <strain evidence="3">VT162</strain>
    </source>
</reference>
<gene>
    <name evidence="3" type="ORF">NLI96_g3953</name>
</gene>
<feature type="region of interest" description="Disordered" evidence="1">
    <location>
        <begin position="146"/>
        <end position="183"/>
    </location>
</feature>
<evidence type="ECO:0000259" key="2">
    <source>
        <dbReference type="PROSITE" id="PS50238"/>
    </source>
</evidence>
<feature type="region of interest" description="Disordered" evidence="1">
    <location>
        <begin position="393"/>
        <end position="412"/>
    </location>
</feature>
<dbReference type="SMART" id="SM00324">
    <property type="entry name" value="RhoGAP"/>
    <property type="match status" value="1"/>
</dbReference>
<feature type="compositionally biased region" description="Polar residues" evidence="1">
    <location>
        <begin position="149"/>
        <end position="160"/>
    </location>
</feature>
<dbReference type="GO" id="GO:0007165">
    <property type="term" value="P:signal transduction"/>
    <property type="evidence" value="ECO:0007669"/>
    <property type="project" value="InterPro"/>
</dbReference>
<comment type="caution">
    <text evidence="3">The sequence shown here is derived from an EMBL/GenBank/DDBJ whole genome shotgun (WGS) entry which is preliminary data.</text>
</comment>
<dbReference type="AlphaFoldDB" id="A0AAD5YG47"/>
<organism evidence="3 4">
    <name type="scientific">Meripilus lineatus</name>
    <dbReference type="NCBI Taxonomy" id="2056292"/>
    <lineage>
        <taxon>Eukaryota</taxon>
        <taxon>Fungi</taxon>
        <taxon>Dikarya</taxon>
        <taxon>Basidiomycota</taxon>
        <taxon>Agaricomycotina</taxon>
        <taxon>Agaricomycetes</taxon>
        <taxon>Polyporales</taxon>
        <taxon>Meripilaceae</taxon>
        <taxon>Meripilus</taxon>
    </lineage>
</organism>
<dbReference type="SUPFAM" id="SSF48350">
    <property type="entry name" value="GTPase activation domain, GAP"/>
    <property type="match status" value="1"/>
</dbReference>
<feature type="domain" description="Rho-GAP" evidence="2">
    <location>
        <begin position="260"/>
        <end position="540"/>
    </location>
</feature>
<accession>A0AAD5YG47</accession>
<protein>
    <recommendedName>
        <fullName evidence="2">Rho-GAP domain-containing protein</fullName>
    </recommendedName>
</protein>
<feature type="compositionally biased region" description="Low complexity" evidence="1">
    <location>
        <begin position="28"/>
        <end position="39"/>
    </location>
</feature>
<sequence length="644" mass="72829">MTAPSRSASVHESRPAYLKSENRKRPSSSRASLSNSPFSFKTPDVPPSILRKTSRYPNATLRPNGVGERKRPSALQPSGRSRFASLPFVGSSTYHAGLSTNAFHPRNVDFEHDRLAKACGQDALSASASTPTTLYDMEDYPLNYHSKSRQSTLSSKQVQGLRSPRCRTPSLSRRASPPPAPPFPYPSKAAVFESLENDLATEGRRLEEFFVKGDGRENCTSPCRRTFAECPHGRWACRFHDHDLGSRRTYSDPDNRVFHVPLELLSDNAVTTATVVGYKHVLPVVVVTCVEELYRTGIYQRDLFRALPDRPRLSRLEQRFNQVPSEPLSTHLPSLSHETTPNICSLLGDYVASLPEPPVSRNVFDALWSWSINPPKTEEPKARRVIPISRMDSRGRDDWHPSDDPTLQVGSREKTVRRAASDTFGQYHNQSTRSQKAQTCSSHYERELYDLETPLISIASHLLLLLPPRSFSLIVYLFSFFSQLTLSPENGLTFEDVARIFAPQLLGGPSRNSARVAMVWLLDRWSRILEGFENLEDHMQQPVDDSSAHDANPSMANKDTKVRFFDEITDSERADALHRQESRRGGRIRSYSVDRVKLSSEASKGSTQIDGTRDLKEQMEKLRHERDDMARVVWEIRRVVNENP</sequence>
<dbReference type="Pfam" id="PF00620">
    <property type="entry name" value="RhoGAP"/>
    <property type="match status" value="1"/>
</dbReference>
<dbReference type="Proteomes" id="UP001212997">
    <property type="component" value="Unassembled WGS sequence"/>
</dbReference>
<proteinExistence type="predicted"/>
<feature type="compositionally biased region" description="Basic and acidic residues" evidence="1">
    <location>
        <begin position="393"/>
        <end position="403"/>
    </location>
</feature>
<keyword evidence="4" id="KW-1185">Reference proteome</keyword>
<dbReference type="EMBL" id="JANAWD010000109">
    <property type="protein sequence ID" value="KAJ3486830.1"/>
    <property type="molecule type" value="Genomic_DNA"/>
</dbReference>
<dbReference type="InterPro" id="IPR008936">
    <property type="entry name" value="Rho_GTPase_activation_prot"/>
</dbReference>
<dbReference type="PROSITE" id="PS50238">
    <property type="entry name" value="RHOGAP"/>
    <property type="match status" value="1"/>
</dbReference>
<feature type="region of interest" description="Disordered" evidence="1">
    <location>
        <begin position="1"/>
        <end position="82"/>
    </location>
</feature>
<dbReference type="Gene3D" id="1.10.555.10">
    <property type="entry name" value="Rho GTPase activation protein"/>
    <property type="match status" value="1"/>
</dbReference>
<evidence type="ECO:0000256" key="1">
    <source>
        <dbReference type="SAM" id="MobiDB-lite"/>
    </source>
</evidence>
<name>A0AAD5YG47_9APHY</name>
<dbReference type="InterPro" id="IPR000198">
    <property type="entry name" value="RhoGAP_dom"/>
</dbReference>
<evidence type="ECO:0000313" key="3">
    <source>
        <dbReference type="EMBL" id="KAJ3486830.1"/>
    </source>
</evidence>
<evidence type="ECO:0000313" key="4">
    <source>
        <dbReference type="Proteomes" id="UP001212997"/>
    </source>
</evidence>
<feature type="compositionally biased region" description="Basic and acidic residues" evidence="1">
    <location>
        <begin position="9"/>
        <end position="24"/>
    </location>
</feature>